<comment type="subcellular location">
    <subcellularLocation>
        <location evidence="1">Membrane</location>
        <topology evidence="1">Multi-pass membrane protein</topology>
    </subcellularLocation>
</comment>
<dbReference type="GO" id="GO:0016020">
    <property type="term" value="C:membrane"/>
    <property type="evidence" value="ECO:0007669"/>
    <property type="project" value="UniProtKB-SubCell"/>
</dbReference>
<sequence length="185" mass="20518">MGFIDIFLIVIVAAFVFFGFFFGLFHTLGSMIGTIVGIIFASRLIDPAFSTFGFLFGGGTAAKIILFILIFFLITRIIGLVFWFLSKFFHFFSWIPFLRSFDRVLGALFGFIEGVIVVGVVLFYAMQVLPDDTLRDVLETSRVANFLIVTMTTLQVFFPEYARQAVESAADSTAGTLTPPVTATP</sequence>
<name>A0A0G0MKW4_9BACT</name>
<gene>
    <name evidence="6" type="ORF">UT30_C0005G0037</name>
</gene>
<evidence type="ECO:0000256" key="4">
    <source>
        <dbReference type="ARBA" id="ARBA00023136"/>
    </source>
</evidence>
<keyword evidence="4 5" id="KW-0472">Membrane</keyword>
<dbReference type="PANTHER" id="PTHR37306:SF1">
    <property type="entry name" value="COLICIN V PRODUCTION PROTEIN"/>
    <property type="match status" value="1"/>
</dbReference>
<evidence type="ECO:0000313" key="6">
    <source>
        <dbReference type="EMBL" id="KKR04634.1"/>
    </source>
</evidence>
<keyword evidence="2 5" id="KW-0812">Transmembrane</keyword>
<feature type="transmembrane region" description="Helical" evidence="5">
    <location>
        <begin position="105"/>
        <end position="125"/>
    </location>
</feature>
<dbReference type="Proteomes" id="UP000033935">
    <property type="component" value="Unassembled WGS sequence"/>
</dbReference>
<keyword evidence="3 5" id="KW-1133">Transmembrane helix</keyword>
<protein>
    <submittedName>
        <fullName evidence="6">Colicin V production protein</fullName>
    </submittedName>
</protein>
<evidence type="ECO:0000256" key="5">
    <source>
        <dbReference type="SAM" id="Phobius"/>
    </source>
</evidence>
<proteinExistence type="predicted"/>
<evidence type="ECO:0000256" key="1">
    <source>
        <dbReference type="ARBA" id="ARBA00004141"/>
    </source>
</evidence>
<dbReference type="Pfam" id="PF02674">
    <property type="entry name" value="Colicin_V"/>
    <property type="match status" value="1"/>
</dbReference>
<evidence type="ECO:0000256" key="2">
    <source>
        <dbReference type="ARBA" id="ARBA00022692"/>
    </source>
</evidence>
<organism evidence="6 7">
    <name type="scientific">Candidatus Uhrbacteria bacterium GW2011_GWF2_39_13</name>
    <dbReference type="NCBI Taxonomy" id="1618995"/>
    <lineage>
        <taxon>Bacteria</taxon>
        <taxon>Candidatus Uhriibacteriota</taxon>
    </lineage>
</organism>
<feature type="transmembrane region" description="Helical" evidence="5">
    <location>
        <begin position="31"/>
        <end position="57"/>
    </location>
</feature>
<evidence type="ECO:0000313" key="7">
    <source>
        <dbReference type="Proteomes" id="UP000033935"/>
    </source>
</evidence>
<dbReference type="EMBL" id="LBWG01000005">
    <property type="protein sequence ID" value="KKR04634.1"/>
    <property type="molecule type" value="Genomic_DNA"/>
</dbReference>
<evidence type="ECO:0000256" key="3">
    <source>
        <dbReference type="ARBA" id="ARBA00022989"/>
    </source>
</evidence>
<dbReference type="GO" id="GO:0009403">
    <property type="term" value="P:toxin biosynthetic process"/>
    <property type="evidence" value="ECO:0007669"/>
    <property type="project" value="InterPro"/>
</dbReference>
<dbReference type="PANTHER" id="PTHR37306">
    <property type="entry name" value="COLICIN V PRODUCTION PROTEIN"/>
    <property type="match status" value="1"/>
</dbReference>
<comment type="caution">
    <text evidence="6">The sequence shown here is derived from an EMBL/GenBank/DDBJ whole genome shotgun (WGS) entry which is preliminary data.</text>
</comment>
<reference evidence="6 7" key="1">
    <citation type="journal article" date="2015" name="Nature">
        <title>rRNA introns, odd ribosomes, and small enigmatic genomes across a large radiation of phyla.</title>
        <authorList>
            <person name="Brown C.T."/>
            <person name="Hug L.A."/>
            <person name="Thomas B.C."/>
            <person name="Sharon I."/>
            <person name="Castelle C.J."/>
            <person name="Singh A."/>
            <person name="Wilkins M.J."/>
            <person name="Williams K.H."/>
            <person name="Banfield J.F."/>
        </authorList>
    </citation>
    <scope>NUCLEOTIDE SEQUENCE [LARGE SCALE GENOMIC DNA]</scope>
</reference>
<accession>A0A0G0MKW4</accession>
<feature type="transmembrane region" description="Helical" evidence="5">
    <location>
        <begin position="64"/>
        <end position="85"/>
    </location>
</feature>
<dbReference type="AlphaFoldDB" id="A0A0G0MKW4"/>
<feature type="transmembrane region" description="Helical" evidence="5">
    <location>
        <begin position="7"/>
        <end position="25"/>
    </location>
</feature>
<dbReference type="InterPro" id="IPR003825">
    <property type="entry name" value="Colicin-V_CvpA"/>
</dbReference>